<evidence type="ECO:0008006" key="3">
    <source>
        <dbReference type="Google" id="ProtNLM"/>
    </source>
</evidence>
<evidence type="ECO:0000313" key="1">
    <source>
        <dbReference type="EMBL" id="NEA22628.1"/>
    </source>
</evidence>
<name>A0A6L9QC45_9ACTN</name>
<evidence type="ECO:0000313" key="2">
    <source>
        <dbReference type="Proteomes" id="UP000475532"/>
    </source>
</evidence>
<dbReference type="RefSeq" id="WP_163054411.1">
    <property type="nucleotide sequence ID" value="NZ_JAAGLI010000213.1"/>
</dbReference>
<protein>
    <recommendedName>
        <fullName evidence="3">DUF3307 domain-containing protein</fullName>
    </recommendedName>
</protein>
<dbReference type="AlphaFoldDB" id="A0A6L9QC45"/>
<dbReference type="EMBL" id="JAAGLI010000213">
    <property type="protein sequence ID" value="NEA22628.1"/>
    <property type="molecule type" value="Genomic_DNA"/>
</dbReference>
<proteinExistence type="predicted"/>
<accession>A0A6L9QC45</accession>
<gene>
    <name evidence="1" type="ORF">G3I70_09000</name>
</gene>
<dbReference type="Proteomes" id="UP000475532">
    <property type="component" value="Unassembled WGS sequence"/>
</dbReference>
<reference evidence="1 2" key="1">
    <citation type="submission" date="2020-01" db="EMBL/GenBank/DDBJ databases">
        <title>Insect and environment-associated Actinomycetes.</title>
        <authorList>
            <person name="Currrie C."/>
            <person name="Chevrette M."/>
            <person name="Carlson C."/>
            <person name="Stubbendieck R."/>
            <person name="Wendt-Pienkowski E."/>
        </authorList>
    </citation>
    <scope>NUCLEOTIDE SEQUENCE [LARGE SCALE GENOMIC DNA]</scope>
    <source>
        <strain evidence="1 2">SID10258</strain>
    </source>
</reference>
<comment type="caution">
    <text evidence="1">The sequence shown here is derived from an EMBL/GenBank/DDBJ whole genome shotgun (WGS) entry which is preliminary data.</text>
</comment>
<organism evidence="1 2">
    <name type="scientific">Actinomadura bangladeshensis</name>
    <dbReference type="NCBI Taxonomy" id="453573"/>
    <lineage>
        <taxon>Bacteria</taxon>
        <taxon>Bacillati</taxon>
        <taxon>Actinomycetota</taxon>
        <taxon>Actinomycetes</taxon>
        <taxon>Streptosporangiales</taxon>
        <taxon>Thermomonosporaceae</taxon>
        <taxon>Actinomadura</taxon>
    </lineage>
</organism>
<sequence length="165" mass="17753">MNDHTLRGLALYGALLATFAETHPFCDQIVQNSDDAKNKGEPGRAGRAACARHVATYTAGQTITAAAVTLTLGYRLPARAWLAGTAINAITHYAIDRREPFKRVLRNPWLNLGGYLTHATVQRRPGVIDDGGPGTALMEMDQAAHRLIGVAAATVTTWLALRGHQ</sequence>